<protein>
    <recommendedName>
        <fullName evidence="3">DUF4316 domain-containing protein</fullName>
    </recommendedName>
</protein>
<evidence type="ECO:0000256" key="2">
    <source>
        <dbReference type="SAM" id="MobiDB-lite"/>
    </source>
</evidence>
<dbReference type="Proteomes" id="UP000019365">
    <property type="component" value="Unassembled WGS sequence"/>
</dbReference>
<gene>
    <name evidence="4" type="ORF">RF007C_03340</name>
</gene>
<dbReference type="InterPro" id="IPR025465">
    <property type="entry name" value="DUF4316"/>
</dbReference>
<dbReference type="Gene3D" id="1.20.5.340">
    <property type="match status" value="1"/>
</dbReference>
<dbReference type="OrthoDB" id="9803716at2"/>
<name>W7UZN8_RUMFL</name>
<organism evidence="4 5">
    <name type="scientific">Ruminococcus flavefaciens 007c</name>
    <dbReference type="NCBI Taxonomy" id="1341157"/>
    <lineage>
        <taxon>Bacteria</taxon>
        <taxon>Bacillati</taxon>
        <taxon>Bacillota</taxon>
        <taxon>Clostridia</taxon>
        <taxon>Eubacteriales</taxon>
        <taxon>Oscillospiraceae</taxon>
        <taxon>Ruminococcus</taxon>
    </lineage>
</organism>
<feature type="compositionally biased region" description="Basic and acidic residues" evidence="2">
    <location>
        <begin position="22"/>
        <end position="36"/>
    </location>
</feature>
<dbReference type="RefSeq" id="WP_037298435.1">
    <property type="nucleotide sequence ID" value="NZ_ATAX01000022.1"/>
</dbReference>
<comment type="caution">
    <text evidence="4">The sequence shown here is derived from an EMBL/GenBank/DDBJ whole genome shotgun (WGS) entry which is preliminary data.</text>
</comment>
<evidence type="ECO:0000313" key="5">
    <source>
        <dbReference type="Proteomes" id="UP000019365"/>
    </source>
</evidence>
<keyword evidence="5" id="KW-1185">Reference proteome</keyword>
<dbReference type="eggNOG" id="ENOG5030UG9">
    <property type="taxonomic scope" value="Bacteria"/>
</dbReference>
<dbReference type="AlphaFoldDB" id="W7UZN8"/>
<evidence type="ECO:0000313" key="4">
    <source>
        <dbReference type="EMBL" id="EWM53957.1"/>
    </source>
</evidence>
<feature type="region of interest" description="Disordered" evidence="2">
    <location>
        <begin position="1"/>
        <end position="47"/>
    </location>
</feature>
<feature type="region of interest" description="Disordered" evidence="2">
    <location>
        <begin position="596"/>
        <end position="660"/>
    </location>
</feature>
<keyword evidence="1" id="KW-0175">Coiled coil</keyword>
<dbReference type="Pfam" id="PF14195">
    <property type="entry name" value="DUF4316"/>
    <property type="match status" value="1"/>
</dbReference>
<dbReference type="PATRIC" id="fig|1341157.4.peg.1320"/>
<feature type="coiled-coil region" evidence="1">
    <location>
        <begin position="68"/>
        <end position="102"/>
    </location>
</feature>
<sequence>MPVQDNEDTRKTSEPVADAEEELRKQQTAKQEHQQDETSVQKSGKLLPFLNAKAERHQSRIDTIDGKIATNQDKIAKHQAAIDRLSDKADRLEDKNRMLEATLGNIPLVRKFIESNERKIADIRDNKIPNRTQKLVNCEDKISQLSAKRDRIEHKFNRVIALNDAIKSFSIGFNKERREAFADAMNRLGKANEECLTDKRDALVSQKNNLMAEYNRSDTSMSDKFSIQNKINALSKRITQLDMKITELTRSSHYFSERTNDELDAAMKLTSDKLGEMVDNGTVSTPELSEQTITAAHKVETLDKSQVASLADQLGIQPLANAEMQMEDDYNMIDGIINNGSKTDKDNAKTELTDAIRNMESLADNPFVSDEVRASAAEELVKMKKQLEMLDVSDEVKADNWLSAMIENGDAVLTDDGGFRINSAYYNELPRNERHFETMTEAQAAEVMSALTMAGVAYSAATKGEDNVSLVVSKNDVSVLNDVMYSAIGKIAHTEAVKENAEKGGKNGRFQTVNPEYYASLSYKQRFTRFEPRKTAHSIATELVKQKIPYSAVVCKNGEVALTVSQDNSEAYKQIESAVKGERAVEFVNSDSSKVLPEQERVNQQTEKVQTHKKSAVSKKDGGKAFISRSLMRKEAQRVKHQKSSPEKPQTRKRDNQGLE</sequence>
<feature type="compositionally biased region" description="Basic and acidic residues" evidence="2">
    <location>
        <begin position="632"/>
        <end position="660"/>
    </location>
</feature>
<reference evidence="4 5" key="1">
    <citation type="journal article" date="2014" name="PLoS ONE">
        <title>Rumen cellulosomics: divergent fiber-degrading strategies revealed by comparative genome-wide analysis of six ruminococcal strains.</title>
        <authorList>
            <person name="Dassa B."/>
            <person name="Borovok I."/>
            <person name="Ruimy-Israeli V."/>
            <person name="Lamed R."/>
            <person name="Flint H.J."/>
            <person name="Duncan S.H."/>
            <person name="Henrissat B."/>
            <person name="Coutinho P."/>
            <person name="Morrison M."/>
            <person name="Mosoni P."/>
            <person name="Yeoman C.J."/>
            <person name="White B.A."/>
            <person name="Bayer E.A."/>
        </authorList>
    </citation>
    <scope>NUCLEOTIDE SEQUENCE [LARGE SCALE GENOMIC DNA]</scope>
    <source>
        <strain evidence="4 5">007c</strain>
    </source>
</reference>
<proteinExistence type="predicted"/>
<dbReference type="EMBL" id="ATAX01000022">
    <property type="protein sequence ID" value="EWM53957.1"/>
    <property type="molecule type" value="Genomic_DNA"/>
</dbReference>
<evidence type="ECO:0000259" key="3">
    <source>
        <dbReference type="Pfam" id="PF14195"/>
    </source>
</evidence>
<feature type="domain" description="DUF4316" evidence="3">
    <location>
        <begin position="318"/>
        <end position="347"/>
    </location>
</feature>
<evidence type="ECO:0000256" key="1">
    <source>
        <dbReference type="SAM" id="Coils"/>
    </source>
</evidence>
<accession>W7UZN8</accession>